<dbReference type="Gene3D" id="2.130.10.10">
    <property type="entry name" value="YVTN repeat-like/Quinoprotein amine dehydrogenase"/>
    <property type="match status" value="2"/>
</dbReference>
<keyword evidence="2" id="KW-0677">Repeat</keyword>
<dbReference type="AlphaFoldDB" id="A0A1L9SA48"/>
<keyword evidence="1 3" id="KW-0853">WD repeat</keyword>
<feature type="region of interest" description="Disordered" evidence="4">
    <location>
        <begin position="113"/>
        <end position="145"/>
    </location>
</feature>
<gene>
    <name evidence="5" type="ORF">ASPZODRAFT_135495</name>
</gene>
<sequence length="907" mass="99700">MPCGAKVRARCSSDGNSFNSSFLDAARFLSSIDTTIGPGRTHMKISVENGPLKPAAYATPSPSLQDTVFAVCYKKDPSIPLCGRNQDANTMTDYPHVSSEWYSLDGMKEAAGFLPGPDTARARDTSDNGRRRSRQHASGGTTAGRILQNGAFPDRFIPARTYMDPTSMSFRVTKGPRFLSAEERLWRRRSPKADPFMPIHSRKAAATQRALQRSIRYRRGPHYGPHLVNDSGIVGPRAHIGAAETLRQISAGAVWNVGGRSAVLGRRLAAVSDGTGGLLESGTTAPMYTARFLEKTNSTVEQRETHESRVALALDIDPATRLLETSRSPRLLELTPSPSSPDHEAYFPFNWKDGAWRRLERTDWTNVIPRSRHRTLPSRPFRVLEAPFLRDDFYSSPLAYSSTSGFLAVGLGSRVYLWSEYFGVQYPPLSVQHPSNSVTSLSFSSHNGGNSILAVARQSGLLSLWSVYESDTRFEISHPGSITCVAFKQSTTRRLSERFPNILVYTEDLAVGDELGNVWYYSVEWTDEKTRKNSGWNGSMTLLAKVSAHKQQICGLAWSPDGVYLATGGNDNACLLFEIREILSASPLDITSGLSASPQLALNTYGSGSRPVVRRNRNPYERHPLVSHVLPSWMQPHVTPVSTSILTHTGSLISGHGRTIMVPPNRQKHRLAHSAAVKAIAFAPWQPSLLATGGGSNDRAIHFFHTPSGICLATINVFAQVTSLIWSKTRPEIVATFGYAQPEHPFRIAVFAWPSCEQIAAIPWGPHGTSSDHMDTNYVGDCGRAIWAISYPGWLPDMPEDGPVYPEWHSSQAPATSDHPDRLQEGRPGQSWMSTFMRPKEKEGGLWCSRTTEEGCIIVASSDSTVKFHEVWCGSKKGIVPASGLLGGSQILEELEGIEKTGRDVIR</sequence>
<feature type="region of interest" description="Disordered" evidence="4">
    <location>
        <begin position="806"/>
        <end position="829"/>
    </location>
</feature>
<accession>A0A1L9SA48</accession>
<dbReference type="SMART" id="SM00320">
    <property type="entry name" value="WD40"/>
    <property type="match status" value="4"/>
</dbReference>
<dbReference type="EMBL" id="KV878349">
    <property type="protein sequence ID" value="OJJ44050.1"/>
    <property type="molecule type" value="Genomic_DNA"/>
</dbReference>
<proteinExistence type="predicted"/>
<evidence type="ECO:0000256" key="3">
    <source>
        <dbReference type="PROSITE-ProRule" id="PRU00221"/>
    </source>
</evidence>
<evidence type="ECO:0000256" key="2">
    <source>
        <dbReference type="ARBA" id="ARBA00022737"/>
    </source>
</evidence>
<feature type="repeat" description="WD" evidence="3">
    <location>
        <begin position="546"/>
        <end position="580"/>
    </location>
</feature>
<reference evidence="6" key="1">
    <citation type="journal article" date="2017" name="Genome Biol.">
        <title>Comparative genomics reveals high biological diversity and specific adaptations in the industrially and medically important fungal genus Aspergillus.</title>
        <authorList>
            <person name="de Vries R.P."/>
            <person name="Riley R."/>
            <person name="Wiebenga A."/>
            <person name="Aguilar-Osorio G."/>
            <person name="Amillis S."/>
            <person name="Uchima C.A."/>
            <person name="Anderluh G."/>
            <person name="Asadollahi M."/>
            <person name="Askin M."/>
            <person name="Barry K."/>
            <person name="Battaglia E."/>
            <person name="Bayram O."/>
            <person name="Benocci T."/>
            <person name="Braus-Stromeyer S.A."/>
            <person name="Caldana C."/>
            <person name="Canovas D."/>
            <person name="Cerqueira G.C."/>
            <person name="Chen F."/>
            <person name="Chen W."/>
            <person name="Choi C."/>
            <person name="Clum A."/>
            <person name="Dos Santos R.A."/>
            <person name="Damasio A.R."/>
            <person name="Diallinas G."/>
            <person name="Emri T."/>
            <person name="Fekete E."/>
            <person name="Flipphi M."/>
            <person name="Freyberg S."/>
            <person name="Gallo A."/>
            <person name="Gournas C."/>
            <person name="Habgood R."/>
            <person name="Hainaut M."/>
            <person name="Harispe M.L."/>
            <person name="Henrissat B."/>
            <person name="Hilden K.S."/>
            <person name="Hope R."/>
            <person name="Hossain A."/>
            <person name="Karabika E."/>
            <person name="Karaffa L."/>
            <person name="Karanyi Z."/>
            <person name="Krasevec N."/>
            <person name="Kuo A."/>
            <person name="Kusch H."/>
            <person name="LaButti K."/>
            <person name="Lagendijk E.L."/>
            <person name="Lapidus A."/>
            <person name="Levasseur A."/>
            <person name="Lindquist E."/>
            <person name="Lipzen A."/>
            <person name="Logrieco A.F."/>
            <person name="MacCabe A."/>
            <person name="Maekelae M.R."/>
            <person name="Malavazi I."/>
            <person name="Melin P."/>
            <person name="Meyer V."/>
            <person name="Mielnichuk N."/>
            <person name="Miskei M."/>
            <person name="Molnar A.P."/>
            <person name="Mule G."/>
            <person name="Ngan C.Y."/>
            <person name="Orejas M."/>
            <person name="Orosz E."/>
            <person name="Ouedraogo J.P."/>
            <person name="Overkamp K.M."/>
            <person name="Park H.-S."/>
            <person name="Perrone G."/>
            <person name="Piumi F."/>
            <person name="Punt P.J."/>
            <person name="Ram A.F."/>
            <person name="Ramon A."/>
            <person name="Rauscher S."/>
            <person name="Record E."/>
            <person name="Riano-Pachon D.M."/>
            <person name="Robert V."/>
            <person name="Roehrig J."/>
            <person name="Ruller R."/>
            <person name="Salamov A."/>
            <person name="Salih N.S."/>
            <person name="Samson R.A."/>
            <person name="Sandor E."/>
            <person name="Sanguinetti M."/>
            <person name="Schuetze T."/>
            <person name="Sepcic K."/>
            <person name="Shelest E."/>
            <person name="Sherlock G."/>
            <person name="Sophianopoulou V."/>
            <person name="Squina F.M."/>
            <person name="Sun H."/>
            <person name="Susca A."/>
            <person name="Todd R.B."/>
            <person name="Tsang A."/>
            <person name="Unkles S.E."/>
            <person name="van de Wiele N."/>
            <person name="van Rossen-Uffink D."/>
            <person name="Oliveira J.V."/>
            <person name="Vesth T.C."/>
            <person name="Visser J."/>
            <person name="Yu J.-H."/>
            <person name="Zhou M."/>
            <person name="Andersen M.R."/>
            <person name="Archer D.B."/>
            <person name="Baker S.E."/>
            <person name="Benoit I."/>
            <person name="Brakhage A.A."/>
            <person name="Braus G.H."/>
            <person name="Fischer R."/>
            <person name="Frisvad J.C."/>
            <person name="Goldman G.H."/>
            <person name="Houbraken J."/>
            <person name="Oakley B."/>
            <person name="Pocsi I."/>
            <person name="Scazzocchio C."/>
            <person name="Seiboth B."/>
            <person name="vanKuyk P.A."/>
            <person name="Wortman J."/>
            <person name="Dyer P.S."/>
            <person name="Grigoriev I.V."/>
        </authorList>
    </citation>
    <scope>NUCLEOTIDE SEQUENCE [LARGE SCALE GENOMIC DNA]</scope>
    <source>
        <strain evidence="6">CBS 506.65</strain>
    </source>
</reference>
<dbReference type="GO" id="GO:0031145">
    <property type="term" value="P:anaphase-promoting complex-dependent catabolic process"/>
    <property type="evidence" value="ECO:0007669"/>
    <property type="project" value="TreeGrafter"/>
</dbReference>
<dbReference type="InterPro" id="IPR001680">
    <property type="entry name" value="WD40_rpt"/>
</dbReference>
<dbReference type="GO" id="GO:1905786">
    <property type="term" value="P:positive regulation of anaphase-promoting complex-dependent catabolic process"/>
    <property type="evidence" value="ECO:0007669"/>
    <property type="project" value="TreeGrafter"/>
</dbReference>
<dbReference type="VEuPathDB" id="FungiDB:ASPZODRAFT_135495"/>
<dbReference type="PROSITE" id="PS50294">
    <property type="entry name" value="WD_REPEATS_REGION"/>
    <property type="match status" value="1"/>
</dbReference>
<keyword evidence="6" id="KW-1185">Reference proteome</keyword>
<evidence type="ECO:0000256" key="1">
    <source>
        <dbReference type="ARBA" id="ARBA00022574"/>
    </source>
</evidence>
<feature type="compositionally biased region" description="Basic and acidic residues" evidence="4">
    <location>
        <begin position="120"/>
        <end position="130"/>
    </location>
</feature>
<dbReference type="GO" id="GO:0010997">
    <property type="term" value="F:anaphase-promoting complex binding"/>
    <property type="evidence" value="ECO:0007669"/>
    <property type="project" value="InterPro"/>
</dbReference>
<evidence type="ECO:0000313" key="5">
    <source>
        <dbReference type="EMBL" id="OJJ44050.1"/>
    </source>
</evidence>
<dbReference type="InterPro" id="IPR036322">
    <property type="entry name" value="WD40_repeat_dom_sf"/>
</dbReference>
<dbReference type="GO" id="GO:1990757">
    <property type="term" value="F:ubiquitin ligase activator activity"/>
    <property type="evidence" value="ECO:0007669"/>
    <property type="project" value="TreeGrafter"/>
</dbReference>
<dbReference type="Pfam" id="PF00400">
    <property type="entry name" value="WD40"/>
    <property type="match status" value="1"/>
</dbReference>
<dbReference type="InterPro" id="IPR033010">
    <property type="entry name" value="Cdc20/Fizzy"/>
</dbReference>
<dbReference type="RefSeq" id="XP_022578560.1">
    <property type="nucleotide sequence ID" value="XM_022723816.1"/>
</dbReference>
<dbReference type="OrthoDB" id="10263272at2759"/>
<dbReference type="PANTHER" id="PTHR19918:SF5">
    <property type="entry name" value="MEIOSIS-SPECIFIC APC_C ACTIVATOR PROTEIN AMA1"/>
    <property type="match status" value="1"/>
</dbReference>
<evidence type="ECO:0000256" key="4">
    <source>
        <dbReference type="SAM" id="MobiDB-lite"/>
    </source>
</evidence>
<dbReference type="STRING" id="1073090.A0A1L9SA48"/>
<dbReference type="GO" id="GO:0005680">
    <property type="term" value="C:anaphase-promoting complex"/>
    <property type="evidence" value="ECO:0007669"/>
    <property type="project" value="TreeGrafter"/>
</dbReference>
<name>A0A1L9SA48_9EURO</name>
<dbReference type="SUPFAM" id="SSF50978">
    <property type="entry name" value="WD40 repeat-like"/>
    <property type="match status" value="1"/>
</dbReference>
<dbReference type="Proteomes" id="UP000184188">
    <property type="component" value="Unassembled WGS sequence"/>
</dbReference>
<organism evidence="5 6">
    <name type="scientific">Penicilliopsis zonata CBS 506.65</name>
    <dbReference type="NCBI Taxonomy" id="1073090"/>
    <lineage>
        <taxon>Eukaryota</taxon>
        <taxon>Fungi</taxon>
        <taxon>Dikarya</taxon>
        <taxon>Ascomycota</taxon>
        <taxon>Pezizomycotina</taxon>
        <taxon>Eurotiomycetes</taxon>
        <taxon>Eurotiomycetidae</taxon>
        <taxon>Eurotiales</taxon>
        <taxon>Aspergillaceae</taxon>
        <taxon>Penicilliopsis</taxon>
    </lineage>
</organism>
<dbReference type="InterPro" id="IPR015943">
    <property type="entry name" value="WD40/YVTN_repeat-like_dom_sf"/>
</dbReference>
<evidence type="ECO:0000313" key="6">
    <source>
        <dbReference type="Proteomes" id="UP000184188"/>
    </source>
</evidence>
<dbReference type="PROSITE" id="PS50082">
    <property type="entry name" value="WD_REPEATS_2"/>
    <property type="match status" value="1"/>
</dbReference>
<dbReference type="PANTHER" id="PTHR19918">
    <property type="entry name" value="CELL DIVISION CYCLE 20 CDC20 FIZZY -RELATED"/>
    <property type="match status" value="1"/>
</dbReference>
<protein>
    <submittedName>
        <fullName evidence="5">Uncharacterized protein</fullName>
    </submittedName>
</protein>
<dbReference type="GeneID" id="34610281"/>